<accession>A0A392V6F5</accession>
<feature type="non-terminal residue" evidence="2">
    <location>
        <position position="73"/>
    </location>
</feature>
<feature type="region of interest" description="Disordered" evidence="1">
    <location>
        <begin position="1"/>
        <end position="73"/>
    </location>
</feature>
<reference evidence="2 3" key="1">
    <citation type="journal article" date="2018" name="Front. Plant Sci.">
        <title>Red Clover (Trifolium pratense) and Zigzag Clover (T. medium) - A Picture of Genomic Similarities and Differences.</title>
        <authorList>
            <person name="Dluhosova J."/>
            <person name="Istvanek J."/>
            <person name="Nedelnik J."/>
            <person name="Repkova J."/>
        </authorList>
    </citation>
    <scope>NUCLEOTIDE SEQUENCE [LARGE SCALE GENOMIC DNA]</scope>
    <source>
        <strain evidence="3">cv. 10/8</strain>
        <tissue evidence="2">Leaf</tissue>
    </source>
</reference>
<dbReference type="Proteomes" id="UP000265520">
    <property type="component" value="Unassembled WGS sequence"/>
</dbReference>
<evidence type="ECO:0000256" key="1">
    <source>
        <dbReference type="SAM" id="MobiDB-lite"/>
    </source>
</evidence>
<feature type="compositionally biased region" description="Polar residues" evidence="1">
    <location>
        <begin position="57"/>
        <end position="67"/>
    </location>
</feature>
<protein>
    <submittedName>
        <fullName evidence="2">Uncharacterized protein</fullName>
    </submittedName>
</protein>
<organism evidence="2 3">
    <name type="scientific">Trifolium medium</name>
    <dbReference type="NCBI Taxonomy" id="97028"/>
    <lineage>
        <taxon>Eukaryota</taxon>
        <taxon>Viridiplantae</taxon>
        <taxon>Streptophyta</taxon>
        <taxon>Embryophyta</taxon>
        <taxon>Tracheophyta</taxon>
        <taxon>Spermatophyta</taxon>
        <taxon>Magnoliopsida</taxon>
        <taxon>eudicotyledons</taxon>
        <taxon>Gunneridae</taxon>
        <taxon>Pentapetalae</taxon>
        <taxon>rosids</taxon>
        <taxon>fabids</taxon>
        <taxon>Fabales</taxon>
        <taxon>Fabaceae</taxon>
        <taxon>Papilionoideae</taxon>
        <taxon>50 kb inversion clade</taxon>
        <taxon>NPAAA clade</taxon>
        <taxon>Hologalegina</taxon>
        <taxon>IRL clade</taxon>
        <taxon>Trifolieae</taxon>
        <taxon>Trifolium</taxon>
    </lineage>
</organism>
<feature type="compositionally biased region" description="Basic and acidic residues" evidence="1">
    <location>
        <begin position="41"/>
        <end position="50"/>
    </location>
</feature>
<dbReference type="EMBL" id="LXQA011057356">
    <property type="protein sequence ID" value="MCI83042.1"/>
    <property type="molecule type" value="Genomic_DNA"/>
</dbReference>
<comment type="caution">
    <text evidence="2">The sequence shown here is derived from an EMBL/GenBank/DDBJ whole genome shotgun (WGS) entry which is preliminary data.</text>
</comment>
<dbReference type="AlphaFoldDB" id="A0A392V6F5"/>
<feature type="non-terminal residue" evidence="2">
    <location>
        <position position="1"/>
    </location>
</feature>
<name>A0A392V6F5_9FABA</name>
<evidence type="ECO:0000313" key="2">
    <source>
        <dbReference type="EMBL" id="MCI83042.1"/>
    </source>
</evidence>
<sequence>KIHQVLKRTGPEASHIMPHQYDGLTPNQNHPAAVGDVLDSPDSKYPEHGSDAPAVSWSVSENAQSGQSAGGTA</sequence>
<proteinExistence type="predicted"/>
<evidence type="ECO:0000313" key="3">
    <source>
        <dbReference type="Proteomes" id="UP000265520"/>
    </source>
</evidence>
<keyword evidence="3" id="KW-1185">Reference proteome</keyword>